<feature type="compositionally biased region" description="Polar residues" evidence="1">
    <location>
        <begin position="424"/>
        <end position="435"/>
    </location>
</feature>
<feature type="region of interest" description="Disordered" evidence="1">
    <location>
        <begin position="309"/>
        <end position="445"/>
    </location>
</feature>
<feature type="compositionally biased region" description="Basic and acidic residues" evidence="1">
    <location>
        <begin position="656"/>
        <end position="669"/>
    </location>
</feature>
<dbReference type="AlphaFoldDB" id="A0A087E3Q3"/>
<dbReference type="Proteomes" id="UP000029003">
    <property type="component" value="Unassembled WGS sequence"/>
</dbReference>
<feature type="compositionally biased region" description="Basic and acidic residues" evidence="1">
    <location>
        <begin position="337"/>
        <end position="351"/>
    </location>
</feature>
<evidence type="ECO:0000313" key="3">
    <source>
        <dbReference type="EMBL" id="KFJ02404.1"/>
    </source>
</evidence>
<dbReference type="Gene3D" id="3.90.1200.10">
    <property type="match status" value="1"/>
</dbReference>
<feature type="domain" description="Aminoglycoside phosphotransferase" evidence="2">
    <location>
        <begin position="82"/>
        <end position="256"/>
    </location>
</feature>
<dbReference type="InterPro" id="IPR002575">
    <property type="entry name" value="Aminoglycoside_PTrfase"/>
</dbReference>
<feature type="compositionally biased region" description="Basic and acidic residues" evidence="1">
    <location>
        <begin position="635"/>
        <end position="647"/>
    </location>
</feature>
<evidence type="ECO:0000259" key="2">
    <source>
        <dbReference type="Pfam" id="PF01636"/>
    </source>
</evidence>
<reference evidence="3 4" key="1">
    <citation type="submission" date="2014-03" db="EMBL/GenBank/DDBJ databases">
        <title>Genomics of Bifidobacteria.</title>
        <authorList>
            <person name="Ventura M."/>
            <person name="Milani C."/>
            <person name="Lugli G.A."/>
        </authorList>
    </citation>
    <scope>NUCLEOTIDE SEQUENCE [LARGE SCALE GENOMIC DNA]</scope>
    <source>
        <strain evidence="3 4">LMG 21395</strain>
    </source>
</reference>
<evidence type="ECO:0000256" key="1">
    <source>
        <dbReference type="SAM" id="MobiDB-lite"/>
    </source>
</evidence>
<feature type="compositionally biased region" description="Low complexity" evidence="1">
    <location>
        <begin position="515"/>
        <end position="525"/>
    </location>
</feature>
<sequence>MLAALASAVMPDISVAGVRASNQGNATDEARGIDHAVVQDSSGRLYDVHASDTEAGRKHLRGRIKAAQALQRAKEPAALGFAVDRVLASSDGDDEHGPTGTTAVMVSPHFDGMSRPLDLLTLDDCASVGTAIGAIHRLNPAFIPQEHYPAYATGQIRAQLVAWIKRLRQAGHIPQEITSSWTAVLDTDGLWSFSTCLVHGGFHDGDILFSGSTITSIVNWQDMQINDPARDLAWIFGKLDEPHRNAVLAAYGRILGSRLDSLIMLRANLWLQMEQVGEFIQALSDADSQKIIQFKAQVERLAHQLSLATGSRSPAASIHRSDGKPPSTITVGTLLDAGERRDAMLREEARRKAAAQETDNTNDALAQAGNAGNGEPGDQTNETDRTGSAQIARATIKRDETADSTKSSPAHAGNARNGSEDTGDSTASRPVTNPHSEAPTIAIKPPSFAIRGIQVNNASGTIQTIDDDTRSETITVANAQGTQSVARDDVQAGTAHQTNDGGTDAARPEEGRGGQLAQPSARSAQSAQFQVQEATRHIGQNGNVISETQSYVSASVRVRKDGDANVERFADSDAETVAFRPAGQQSNGQDDRQNGQSDDDEHAPETILIPLLEREERAMRDARESLEAASRQQRHRDEASDASDKPQDAGNQVSDGRSDAHDNGDDHSEPVISSGADDSHGHADQADKADQAEQEQLNQQDLPAGQPTDANHDEEAAAGQSDTTPKA</sequence>
<dbReference type="EMBL" id="JGZT01000007">
    <property type="protein sequence ID" value="KFJ02404.1"/>
    <property type="molecule type" value="Genomic_DNA"/>
</dbReference>
<feature type="compositionally biased region" description="Basic and acidic residues" evidence="1">
    <location>
        <begin position="677"/>
        <end position="691"/>
    </location>
</feature>
<dbReference type="RefSeq" id="WP_029576573.1">
    <property type="nucleotide sequence ID" value="NZ_JGZT01000007.1"/>
</dbReference>
<name>A0A087E3Q3_9BIFI</name>
<feature type="region of interest" description="Disordered" evidence="1">
    <location>
        <begin position="482"/>
        <end position="525"/>
    </location>
</feature>
<protein>
    <submittedName>
        <fullName evidence="3">Aminoglycoside phosphotransferase</fullName>
    </submittedName>
</protein>
<dbReference type="InterPro" id="IPR011009">
    <property type="entry name" value="Kinase-like_dom_sf"/>
</dbReference>
<accession>A0A087E3Q3</accession>
<proteinExistence type="predicted"/>
<dbReference type="SUPFAM" id="SSF56112">
    <property type="entry name" value="Protein kinase-like (PK-like)"/>
    <property type="match status" value="1"/>
</dbReference>
<feature type="region of interest" description="Disordered" evidence="1">
    <location>
        <begin position="577"/>
        <end position="727"/>
    </location>
</feature>
<keyword evidence="3" id="KW-0808">Transferase</keyword>
<evidence type="ECO:0000313" key="4">
    <source>
        <dbReference type="Proteomes" id="UP000029003"/>
    </source>
</evidence>
<organism evidence="3 4">
    <name type="scientific">Bifidobacterium thermacidophilum subsp. thermacidophilum</name>
    <dbReference type="NCBI Taxonomy" id="79262"/>
    <lineage>
        <taxon>Bacteria</taxon>
        <taxon>Bacillati</taxon>
        <taxon>Actinomycetota</taxon>
        <taxon>Actinomycetes</taxon>
        <taxon>Bifidobacteriales</taxon>
        <taxon>Bifidobacteriaceae</taxon>
        <taxon>Bifidobacterium</taxon>
    </lineage>
</organism>
<feature type="compositionally biased region" description="Basic and acidic residues" evidence="1">
    <location>
        <begin position="612"/>
        <end position="626"/>
    </location>
</feature>
<comment type="caution">
    <text evidence="3">The sequence shown here is derived from an EMBL/GenBank/DDBJ whole genome shotgun (WGS) entry which is preliminary data.</text>
</comment>
<dbReference type="OrthoDB" id="3239865at2"/>
<dbReference type="GO" id="GO:0016740">
    <property type="term" value="F:transferase activity"/>
    <property type="evidence" value="ECO:0007669"/>
    <property type="project" value="UniProtKB-KW"/>
</dbReference>
<dbReference type="Pfam" id="PF01636">
    <property type="entry name" value="APH"/>
    <property type="match status" value="1"/>
</dbReference>
<gene>
    <name evidence="3" type="ORF">THER5_0578</name>
</gene>